<dbReference type="AlphaFoldDB" id="A0A426XEC1"/>
<evidence type="ECO:0000313" key="1">
    <source>
        <dbReference type="EMBL" id="RRT37800.1"/>
    </source>
</evidence>
<proteinExistence type="predicted"/>
<accession>A0A426XEC1</accession>
<dbReference type="EMBL" id="AMZH03021867">
    <property type="protein sequence ID" value="RRT37800.1"/>
    <property type="molecule type" value="Genomic_DNA"/>
</dbReference>
<comment type="caution">
    <text evidence="1">The sequence shown here is derived from an EMBL/GenBank/DDBJ whole genome shotgun (WGS) entry which is preliminary data.</text>
</comment>
<sequence length="75" mass="8810">MLAAHQKGHLSIFLLRSVVDDEWKRQWQLGLGQSSGWRGSSSDRAAGKQWQSRDWDVHWKACCWKMAVEKVGRWR</sequence>
<organism evidence="1 2">
    <name type="scientific">Ensete ventricosum</name>
    <name type="common">Abyssinian banana</name>
    <name type="synonym">Musa ensete</name>
    <dbReference type="NCBI Taxonomy" id="4639"/>
    <lineage>
        <taxon>Eukaryota</taxon>
        <taxon>Viridiplantae</taxon>
        <taxon>Streptophyta</taxon>
        <taxon>Embryophyta</taxon>
        <taxon>Tracheophyta</taxon>
        <taxon>Spermatophyta</taxon>
        <taxon>Magnoliopsida</taxon>
        <taxon>Liliopsida</taxon>
        <taxon>Zingiberales</taxon>
        <taxon>Musaceae</taxon>
        <taxon>Ensete</taxon>
    </lineage>
</organism>
<gene>
    <name evidence="1" type="ORF">B296_00051287</name>
</gene>
<protein>
    <submittedName>
        <fullName evidence="1">Uncharacterized protein</fullName>
    </submittedName>
</protein>
<dbReference type="Proteomes" id="UP000287651">
    <property type="component" value="Unassembled WGS sequence"/>
</dbReference>
<evidence type="ECO:0000313" key="2">
    <source>
        <dbReference type="Proteomes" id="UP000287651"/>
    </source>
</evidence>
<name>A0A426XEC1_ENSVE</name>
<reference evidence="1 2" key="1">
    <citation type="journal article" date="2014" name="Agronomy (Basel)">
        <title>A Draft Genome Sequence for Ensete ventricosum, the Drought-Tolerant Tree Against Hunger.</title>
        <authorList>
            <person name="Harrison J."/>
            <person name="Moore K.A."/>
            <person name="Paszkiewicz K."/>
            <person name="Jones T."/>
            <person name="Grant M."/>
            <person name="Ambacheew D."/>
            <person name="Muzemil S."/>
            <person name="Studholme D.J."/>
        </authorList>
    </citation>
    <scope>NUCLEOTIDE SEQUENCE [LARGE SCALE GENOMIC DNA]</scope>
</reference>